<keyword evidence="3" id="KW-0520">NAD</keyword>
<dbReference type="GO" id="GO:0061809">
    <property type="term" value="F:NAD+ nucleosidase activity, cyclic ADP-ribose generating"/>
    <property type="evidence" value="ECO:0007669"/>
    <property type="project" value="UniProtKB-EC"/>
</dbReference>
<dbReference type="InterPro" id="IPR035897">
    <property type="entry name" value="Toll_tir_struct_dom_sf"/>
</dbReference>
<dbReference type="PANTHER" id="PTHR32009">
    <property type="entry name" value="TMV RESISTANCE PROTEIN N-LIKE"/>
    <property type="match status" value="1"/>
</dbReference>
<dbReference type="PANTHER" id="PTHR32009:SF39">
    <property type="entry name" value="TIR DOMAIN-CONTAINING PROTEIN"/>
    <property type="match status" value="1"/>
</dbReference>
<accession>A0A5K1DTT1</accession>
<evidence type="ECO:0000256" key="1">
    <source>
        <dbReference type="ARBA" id="ARBA00011982"/>
    </source>
</evidence>
<dbReference type="Pfam" id="PF01582">
    <property type="entry name" value="TIR"/>
    <property type="match status" value="1"/>
</dbReference>
<reference evidence="6" key="1">
    <citation type="submission" date="2019-09" db="EMBL/GenBank/DDBJ databases">
        <authorList>
            <person name="Zhang L."/>
        </authorList>
    </citation>
    <scope>NUCLEOTIDE SEQUENCE</scope>
</reference>
<evidence type="ECO:0000313" key="6">
    <source>
        <dbReference type="EMBL" id="VVW41796.1"/>
    </source>
</evidence>
<comment type="catalytic activity">
    <reaction evidence="4">
        <text>NAD(+) + H2O = ADP-D-ribose + nicotinamide + H(+)</text>
        <dbReference type="Rhea" id="RHEA:16301"/>
        <dbReference type="ChEBI" id="CHEBI:15377"/>
        <dbReference type="ChEBI" id="CHEBI:15378"/>
        <dbReference type="ChEBI" id="CHEBI:17154"/>
        <dbReference type="ChEBI" id="CHEBI:57540"/>
        <dbReference type="ChEBI" id="CHEBI:57967"/>
        <dbReference type="EC" id="3.2.2.6"/>
    </reaction>
    <physiologicalReaction direction="left-to-right" evidence="4">
        <dbReference type="Rhea" id="RHEA:16302"/>
    </physiologicalReaction>
</comment>
<evidence type="ECO:0000256" key="3">
    <source>
        <dbReference type="ARBA" id="ARBA00023027"/>
    </source>
</evidence>
<dbReference type="EC" id="3.2.2.6" evidence="1"/>
<organism evidence="6">
    <name type="scientific">Nymphaea colorata</name>
    <name type="common">pocket water lily</name>
    <dbReference type="NCBI Taxonomy" id="210225"/>
    <lineage>
        <taxon>Eukaryota</taxon>
        <taxon>Viridiplantae</taxon>
        <taxon>Streptophyta</taxon>
        <taxon>Embryophyta</taxon>
        <taxon>Tracheophyta</taxon>
        <taxon>Spermatophyta</taxon>
        <taxon>Magnoliopsida</taxon>
        <taxon>Nymphaeales</taxon>
        <taxon>Nymphaeaceae</taxon>
        <taxon>Nymphaea</taxon>
    </lineage>
</organism>
<dbReference type="Gene3D" id="3.40.50.10140">
    <property type="entry name" value="Toll/interleukin-1 receptor homology (TIR) domain"/>
    <property type="match status" value="1"/>
</dbReference>
<evidence type="ECO:0000256" key="2">
    <source>
        <dbReference type="ARBA" id="ARBA00022801"/>
    </source>
</evidence>
<dbReference type="InterPro" id="IPR000157">
    <property type="entry name" value="TIR_dom"/>
</dbReference>
<dbReference type="Gramene" id="NC5G0159560.1">
    <property type="protein sequence ID" value="NC5G0159560.1:cds"/>
    <property type="gene ID" value="NC5G0159560"/>
</dbReference>
<protein>
    <recommendedName>
        <fullName evidence="1">ADP-ribosyl cyclase/cyclic ADP-ribose hydrolase</fullName>
        <ecNumber evidence="1">3.2.2.6</ecNumber>
    </recommendedName>
</protein>
<dbReference type="EMBL" id="LR721783">
    <property type="protein sequence ID" value="VVW41796.1"/>
    <property type="molecule type" value="Genomic_DNA"/>
</dbReference>
<dbReference type="AlphaFoldDB" id="A0A5K1DTT1"/>
<keyword evidence="2" id="KW-0378">Hydrolase</keyword>
<gene>
    <name evidence="6" type="ORF">NYM_LOCUS19713</name>
</gene>
<proteinExistence type="predicted"/>
<dbReference type="SUPFAM" id="SSF52200">
    <property type="entry name" value="Toll/Interleukin receptor TIR domain"/>
    <property type="match status" value="1"/>
</dbReference>
<feature type="domain" description="TIR" evidence="5">
    <location>
        <begin position="22"/>
        <end position="112"/>
    </location>
</feature>
<dbReference type="PROSITE" id="PS50104">
    <property type="entry name" value="TIR"/>
    <property type="match status" value="1"/>
</dbReference>
<evidence type="ECO:0000256" key="4">
    <source>
        <dbReference type="ARBA" id="ARBA00047304"/>
    </source>
</evidence>
<evidence type="ECO:0000259" key="5">
    <source>
        <dbReference type="PROSITE" id="PS50104"/>
    </source>
</evidence>
<dbReference type="GO" id="GO:0007165">
    <property type="term" value="P:signal transduction"/>
    <property type="evidence" value="ECO:0007669"/>
    <property type="project" value="InterPro"/>
</dbReference>
<name>A0A5K1DTT1_9MAGN</name>
<sequence>MAASSSSTLVPSSSSFLSFGSFKYQVFLSFRGVDTRQGFTWNLYNDAGIFKTFMDEKDIEVEEEIDERLLKAIDDSKYCVVILSSRYADFKACLIELAAMFRLKKEIIPVFF</sequence>